<dbReference type="InterPro" id="IPR014729">
    <property type="entry name" value="Rossmann-like_a/b/a_fold"/>
</dbReference>
<dbReference type="Proteomes" id="UP000288212">
    <property type="component" value="Unassembled WGS sequence"/>
</dbReference>
<comment type="subunit">
    <text evidence="3 11">Monomer.</text>
</comment>
<dbReference type="RefSeq" id="WP_126793587.1">
    <property type="nucleotide sequence ID" value="NZ_PIPI01000007.1"/>
</dbReference>
<gene>
    <name evidence="11" type="primary">argS</name>
    <name evidence="15" type="ORF">CWE06_09755</name>
</gene>
<evidence type="ECO:0000259" key="14">
    <source>
        <dbReference type="SMART" id="SM01016"/>
    </source>
</evidence>
<feature type="domain" description="DALR anticodon binding" evidence="13">
    <location>
        <begin position="466"/>
        <end position="582"/>
    </location>
</feature>
<dbReference type="EC" id="6.1.1.19" evidence="11"/>
<name>A0A432VRM0_9GAMM</name>
<evidence type="ECO:0000256" key="2">
    <source>
        <dbReference type="ARBA" id="ARBA00005594"/>
    </source>
</evidence>
<feature type="domain" description="Arginyl tRNA synthetase N-terminal" evidence="14">
    <location>
        <begin position="3"/>
        <end position="91"/>
    </location>
</feature>
<dbReference type="GO" id="GO:0006420">
    <property type="term" value="P:arginyl-tRNA aminoacylation"/>
    <property type="evidence" value="ECO:0007669"/>
    <property type="project" value="UniProtKB-UniRule"/>
</dbReference>
<dbReference type="GO" id="GO:0005737">
    <property type="term" value="C:cytoplasm"/>
    <property type="evidence" value="ECO:0007669"/>
    <property type="project" value="UniProtKB-SubCell"/>
</dbReference>
<dbReference type="SUPFAM" id="SSF52374">
    <property type="entry name" value="Nucleotidylyl transferase"/>
    <property type="match status" value="1"/>
</dbReference>
<dbReference type="HAMAP" id="MF_00123">
    <property type="entry name" value="Arg_tRNA_synth"/>
    <property type="match status" value="1"/>
</dbReference>
<dbReference type="PANTHER" id="PTHR11956">
    <property type="entry name" value="ARGINYL-TRNA SYNTHETASE"/>
    <property type="match status" value="1"/>
</dbReference>
<dbReference type="CDD" id="cd07956">
    <property type="entry name" value="Anticodon_Ia_Arg"/>
    <property type="match status" value="1"/>
</dbReference>
<keyword evidence="9 11" id="KW-0030">Aminoacyl-tRNA synthetase</keyword>
<keyword evidence="8 11" id="KW-0648">Protein biosynthesis</keyword>
<protein>
    <recommendedName>
        <fullName evidence="11">Arginine--tRNA ligase</fullName>
        <ecNumber evidence="11">6.1.1.19</ecNumber>
    </recommendedName>
    <alternativeName>
        <fullName evidence="11">Arginyl-tRNA synthetase</fullName>
        <shortName evidence="11">ArgRS</shortName>
    </alternativeName>
</protein>
<dbReference type="SMART" id="SM01016">
    <property type="entry name" value="Arg_tRNA_synt_N"/>
    <property type="match status" value="1"/>
</dbReference>
<evidence type="ECO:0000256" key="5">
    <source>
        <dbReference type="ARBA" id="ARBA00022598"/>
    </source>
</evidence>
<dbReference type="FunFam" id="3.40.50.620:FF:000030">
    <property type="entry name" value="Arginine--tRNA ligase"/>
    <property type="match status" value="1"/>
</dbReference>
<evidence type="ECO:0000256" key="3">
    <source>
        <dbReference type="ARBA" id="ARBA00011245"/>
    </source>
</evidence>
<evidence type="ECO:0000256" key="4">
    <source>
        <dbReference type="ARBA" id="ARBA00022490"/>
    </source>
</evidence>
<dbReference type="InterPro" id="IPR001412">
    <property type="entry name" value="aa-tRNA-synth_I_CS"/>
</dbReference>
<dbReference type="PROSITE" id="PS00178">
    <property type="entry name" value="AA_TRNA_LIGASE_I"/>
    <property type="match status" value="1"/>
</dbReference>
<keyword evidence="6 11" id="KW-0547">Nucleotide-binding</keyword>
<evidence type="ECO:0000313" key="15">
    <source>
        <dbReference type="EMBL" id="RUO18869.1"/>
    </source>
</evidence>
<dbReference type="AlphaFoldDB" id="A0A432VRM0"/>
<evidence type="ECO:0000256" key="10">
    <source>
        <dbReference type="ARBA" id="ARBA00049339"/>
    </source>
</evidence>
<evidence type="ECO:0000256" key="8">
    <source>
        <dbReference type="ARBA" id="ARBA00022917"/>
    </source>
</evidence>
<dbReference type="PANTHER" id="PTHR11956:SF5">
    <property type="entry name" value="ARGININE--TRNA LIGASE, CYTOPLASMIC"/>
    <property type="match status" value="1"/>
</dbReference>
<evidence type="ECO:0000313" key="16">
    <source>
        <dbReference type="Proteomes" id="UP000288212"/>
    </source>
</evidence>
<dbReference type="GO" id="GO:0004814">
    <property type="term" value="F:arginine-tRNA ligase activity"/>
    <property type="evidence" value="ECO:0007669"/>
    <property type="project" value="UniProtKB-UniRule"/>
</dbReference>
<dbReference type="InterPro" id="IPR005148">
    <property type="entry name" value="Arg-tRNA-synth_N"/>
</dbReference>
<dbReference type="InterPro" id="IPR035684">
    <property type="entry name" value="ArgRS_core"/>
</dbReference>
<evidence type="ECO:0000256" key="12">
    <source>
        <dbReference type="RuleBase" id="RU363038"/>
    </source>
</evidence>
<dbReference type="InterPro" id="IPR008909">
    <property type="entry name" value="DALR_anticod-bd"/>
</dbReference>
<dbReference type="Pfam" id="PF03485">
    <property type="entry name" value="Arg_tRNA_synt_N"/>
    <property type="match status" value="1"/>
</dbReference>
<dbReference type="InterPro" id="IPR036695">
    <property type="entry name" value="Arg-tRNA-synth_N_sf"/>
</dbReference>
<dbReference type="PRINTS" id="PR01038">
    <property type="entry name" value="TRNASYNTHARG"/>
</dbReference>
<dbReference type="InterPro" id="IPR009080">
    <property type="entry name" value="tRNAsynth_Ia_anticodon-bd"/>
</dbReference>
<dbReference type="Gene3D" id="3.30.1360.70">
    <property type="entry name" value="Arginyl tRNA synthetase N-terminal domain"/>
    <property type="match status" value="1"/>
</dbReference>
<evidence type="ECO:0000256" key="1">
    <source>
        <dbReference type="ARBA" id="ARBA00004496"/>
    </source>
</evidence>
<dbReference type="SUPFAM" id="SSF55190">
    <property type="entry name" value="Arginyl-tRNA synthetase (ArgRS), N-terminal 'additional' domain"/>
    <property type="match status" value="1"/>
</dbReference>
<comment type="catalytic activity">
    <reaction evidence="10 11">
        <text>tRNA(Arg) + L-arginine + ATP = L-arginyl-tRNA(Arg) + AMP + diphosphate</text>
        <dbReference type="Rhea" id="RHEA:20301"/>
        <dbReference type="Rhea" id="RHEA-COMP:9658"/>
        <dbReference type="Rhea" id="RHEA-COMP:9673"/>
        <dbReference type="ChEBI" id="CHEBI:30616"/>
        <dbReference type="ChEBI" id="CHEBI:32682"/>
        <dbReference type="ChEBI" id="CHEBI:33019"/>
        <dbReference type="ChEBI" id="CHEBI:78442"/>
        <dbReference type="ChEBI" id="CHEBI:78513"/>
        <dbReference type="ChEBI" id="CHEBI:456215"/>
        <dbReference type="EC" id="6.1.1.19"/>
    </reaction>
</comment>
<dbReference type="NCBIfam" id="TIGR00456">
    <property type="entry name" value="argS"/>
    <property type="match status" value="1"/>
</dbReference>
<comment type="subcellular location">
    <subcellularLocation>
        <location evidence="1 11">Cytoplasm</location>
    </subcellularLocation>
</comment>
<accession>A0A432VRM0</accession>
<dbReference type="SMART" id="SM00836">
    <property type="entry name" value="DALR_1"/>
    <property type="match status" value="1"/>
</dbReference>
<keyword evidence="7 11" id="KW-0067">ATP-binding</keyword>
<dbReference type="CDD" id="cd00671">
    <property type="entry name" value="ArgRS_core"/>
    <property type="match status" value="1"/>
</dbReference>
<keyword evidence="4 11" id="KW-0963">Cytoplasm</keyword>
<evidence type="ECO:0000256" key="6">
    <source>
        <dbReference type="ARBA" id="ARBA00022741"/>
    </source>
</evidence>
<reference evidence="15 16" key="1">
    <citation type="journal article" date="2011" name="Front. Microbiol.">
        <title>Genomic signatures of strain selection and enhancement in Bacillus atrophaeus var. globigii, a historical biowarfare simulant.</title>
        <authorList>
            <person name="Gibbons H.S."/>
            <person name="Broomall S.M."/>
            <person name="McNew L.A."/>
            <person name="Daligault H."/>
            <person name="Chapman C."/>
            <person name="Bruce D."/>
            <person name="Karavis M."/>
            <person name="Krepps M."/>
            <person name="McGregor P.A."/>
            <person name="Hong C."/>
            <person name="Park K.H."/>
            <person name="Akmal A."/>
            <person name="Feldman A."/>
            <person name="Lin J.S."/>
            <person name="Chang W.E."/>
            <person name="Higgs B.W."/>
            <person name="Demirev P."/>
            <person name="Lindquist J."/>
            <person name="Liem A."/>
            <person name="Fochler E."/>
            <person name="Read T.D."/>
            <person name="Tapia R."/>
            <person name="Johnson S."/>
            <person name="Bishop-Lilly K.A."/>
            <person name="Detter C."/>
            <person name="Han C."/>
            <person name="Sozhamannan S."/>
            <person name="Rosenzweig C.N."/>
            <person name="Skowronski E.W."/>
        </authorList>
    </citation>
    <scope>NUCLEOTIDE SEQUENCE [LARGE SCALE GENOMIC DNA]</scope>
    <source>
        <strain evidence="15 16">AK5</strain>
    </source>
</reference>
<evidence type="ECO:0000256" key="11">
    <source>
        <dbReference type="HAMAP-Rule" id="MF_00123"/>
    </source>
</evidence>
<evidence type="ECO:0000256" key="7">
    <source>
        <dbReference type="ARBA" id="ARBA00022840"/>
    </source>
</evidence>
<keyword evidence="5 11" id="KW-0436">Ligase</keyword>
<dbReference type="EMBL" id="PIPI01000007">
    <property type="protein sequence ID" value="RUO18869.1"/>
    <property type="molecule type" value="Genomic_DNA"/>
</dbReference>
<dbReference type="Pfam" id="PF05746">
    <property type="entry name" value="DALR_1"/>
    <property type="match status" value="1"/>
</dbReference>
<dbReference type="FunFam" id="3.30.1360.70:FF:000003">
    <property type="entry name" value="Arginine--tRNA ligase"/>
    <property type="match status" value="1"/>
</dbReference>
<comment type="caution">
    <text evidence="15">The sequence shown here is derived from an EMBL/GenBank/DDBJ whole genome shotgun (WGS) entry which is preliminary data.</text>
</comment>
<sequence>MKQQIEALLQSAIDTLKAEGTLPVELEPRVQLDRPRDKSHGDFATNLALMLAKPAKLNPRALAEAIIAALPENNVIAKTDIAGPGFINFTLDQGQLIAQLNQAWADERCGVQAAEQPQTVVIDYSSPNLAKEMHVGHLRSTIIGDAVARTLSLQGHKVIRQNHVGDWGTQFGMLLAHMEDQLQDGDSPEFALSDLETFYKAAKQRFDVEEGFADRARSLVVKLQSGDEHCQKLWQQFIDTSLAHCQEVYDRLGVQLVRDDVMAESAYNDDLSQVVTDLREKGLLVEDQGAQCVFLEEFKGKEDEPLPIIVQKKDGGFLYATTDLAAVRYRTGTLNASRVIYVVDARQSLHFQQIFTLCRKAGYADDSVSLEHLGFGMVLGKDGRPYKSRDGGVTKLADLLDESERRAAELIASKNHDLTADEQAHIAKVVGISSVKYADLSKNRTSDYVFDWDTMLSFEGNTAPYLLYANTRVNSLFQKAGLKPSEVSGEFILATEQDEALAGKIAQFPEIIASVGNKGMPHFLCGYLFELAGSFSSFYEACPILNSDDQALQQSRLKLAALTARILEQGLGLLGIPTLERM</sequence>
<evidence type="ECO:0000256" key="9">
    <source>
        <dbReference type="ARBA" id="ARBA00023146"/>
    </source>
</evidence>
<evidence type="ECO:0000259" key="13">
    <source>
        <dbReference type="SMART" id="SM00836"/>
    </source>
</evidence>
<organism evidence="15 16">
    <name type="scientific">Aliidiomarina haloalkalitolerans</name>
    <dbReference type="NCBI Taxonomy" id="859059"/>
    <lineage>
        <taxon>Bacteria</taxon>
        <taxon>Pseudomonadati</taxon>
        <taxon>Pseudomonadota</taxon>
        <taxon>Gammaproteobacteria</taxon>
        <taxon>Alteromonadales</taxon>
        <taxon>Idiomarinaceae</taxon>
        <taxon>Aliidiomarina</taxon>
    </lineage>
</organism>
<dbReference type="Gene3D" id="1.10.730.10">
    <property type="entry name" value="Isoleucyl-tRNA Synthetase, Domain 1"/>
    <property type="match status" value="1"/>
</dbReference>
<dbReference type="Pfam" id="PF00750">
    <property type="entry name" value="tRNA-synt_1d"/>
    <property type="match status" value="1"/>
</dbReference>
<keyword evidence="16" id="KW-1185">Reference proteome</keyword>
<dbReference type="FunFam" id="1.10.730.10:FF:000006">
    <property type="entry name" value="Arginyl-tRNA synthetase 2, mitochondrial"/>
    <property type="match status" value="1"/>
</dbReference>
<dbReference type="Gene3D" id="3.40.50.620">
    <property type="entry name" value="HUPs"/>
    <property type="match status" value="1"/>
</dbReference>
<dbReference type="SUPFAM" id="SSF47323">
    <property type="entry name" value="Anticodon-binding domain of a subclass of class I aminoacyl-tRNA synthetases"/>
    <property type="match status" value="1"/>
</dbReference>
<dbReference type="GO" id="GO:0005524">
    <property type="term" value="F:ATP binding"/>
    <property type="evidence" value="ECO:0007669"/>
    <property type="project" value="UniProtKB-UniRule"/>
</dbReference>
<comment type="similarity">
    <text evidence="2 11 12">Belongs to the class-I aminoacyl-tRNA synthetase family.</text>
</comment>
<dbReference type="InterPro" id="IPR001278">
    <property type="entry name" value="Arg-tRNA-ligase"/>
</dbReference>
<feature type="short sequence motif" description="'HIGH' region" evidence="11">
    <location>
        <begin position="127"/>
        <end position="137"/>
    </location>
</feature>
<dbReference type="OrthoDB" id="9803211at2"/>
<proteinExistence type="inferred from homology"/>